<proteinExistence type="predicted"/>
<feature type="compositionally biased region" description="Pro residues" evidence="1">
    <location>
        <begin position="204"/>
        <end position="220"/>
    </location>
</feature>
<gene>
    <name evidence="2" type="ORF">B0A50_00203</name>
</gene>
<keyword evidence="3" id="KW-1185">Reference proteome</keyword>
<name>A0A4U0UFB2_9PEZI</name>
<feature type="compositionally biased region" description="Polar residues" evidence="1">
    <location>
        <begin position="54"/>
        <end position="64"/>
    </location>
</feature>
<feature type="region of interest" description="Disordered" evidence="1">
    <location>
        <begin position="271"/>
        <end position="332"/>
    </location>
</feature>
<feature type="compositionally biased region" description="Basic and acidic residues" evidence="1">
    <location>
        <begin position="65"/>
        <end position="80"/>
    </location>
</feature>
<evidence type="ECO:0000256" key="1">
    <source>
        <dbReference type="SAM" id="MobiDB-lite"/>
    </source>
</evidence>
<feature type="compositionally biased region" description="Low complexity" evidence="1">
    <location>
        <begin position="178"/>
        <end position="193"/>
    </location>
</feature>
<feature type="compositionally biased region" description="Polar residues" evidence="1">
    <location>
        <begin position="300"/>
        <end position="309"/>
    </location>
</feature>
<dbReference type="EMBL" id="NAJL01000001">
    <property type="protein sequence ID" value="TKA34223.1"/>
    <property type="molecule type" value="Genomic_DNA"/>
</dbReference>
<feature type="compositionally biased region" description="Basic residues" evidence="1">
    <location>
        <begin position="152"/>
        <end position="162"/>
    </location>
</feature>
<feature type="region of interest" description="Disordered" evidence="1">
    <location>
        <begin position="149"/>
        <end position="228"/>
    </location>
</feature>
<comment type="caution">
    <text evidence="2">The sequence shown here is derived from an EMBL/GenBank/DDBJ whole genome shotgun (WGS) entry which is preliminary data.</text>
</comment>
<feature type="region of interest" description="Disordered" evidence="1">
    <location>
        <begin position="1"/>
        <end position="80"/>
    </location>
</feature>
<sequence length="332" mass="36265">MKKAATGGGEQGGGGGNDGRGRDGNGQKRSGGLSSGDSTDDYSGSDEEDAPEGNTASDATTTRQGDARGNRMKGDQRQDKRYTDLERAVIFYLRGCYAPKRLPSGAVRRITRHLNKFLREAGYTGKGGKRLKRNFHGWRQQYDKMRLENKRARVRGRAPPHRRPIEMPTVWPPPPAPAEDNPADNQSRPSNQQRRSRRRRPAPSSDPPHPPSSTTPPYQSPPTAANMPVPILENGVIRTAGQPPQLLSDMNPPLHNPLGLELGPAVLPVMGQTPWVPTQRPPAPTTPPVQARRPRATTRSTQPSFTPTQDPEHDGESDSATQSSHVDMDAKD</sequence>
<dbReference type="AlphaFoldDB" id="A0A4U0UFB2"/>
<feature type="compositionally biased region" description="Acidic residues" evidence="1">
    <location>
        <begin position="38"/>
        <end position="51"/>
    </location>
</feature>
<evidence type="ECO:0000313" key="2">
    <source>
        <dbReference type="EMBL" id="TKA34223.1"/>
    </source>
</evidence>
<evidence type="ECO:0000313" key="3">
    <source>
        <dbReference type="Proteomes" id="UP000308549"/>
    </source>
</evidence>
<organism evidence="2 3">
    <name type="scientific">Salinomyces thailandicus</name>
    <dbReference type="NCBI Taxonomy" id="706561"/>
    <lineage>
        <taxon>Eukaryota</taxon>
        <taxon>Fungi</taxon>
        <taxon>Dikarya</taxon>
        <taxon>Ascomycota</taxon>
        <taxon>Pezizomycotina</taxon>
        <taxon>Dothideomycetes</taxon>
        <taxon>Dothideomycetidae</taxon>
        <taxon>Mycosphaerellales</taxon>
        <taxon>Teratosphaeriaceae</taxon>
        <taxon>Salinomyces</taxon>
    </lineage>
</organism>
<feature type="compositionally biased region" description="Gly residues" evidence="1">
    <location>
        <begin position="1"/>
        <end position="18"/>
    </location>
</feature>
<protein>
    <submittedName>
        <fullName evidence="2">Uncharacterized protein</fullName>
    </submittedName>
</protein>
<accession>A0A4U0UFB2</accession>
<reference evidence="2 3" key="1">
    <citation type="submission" date="2017-03" db="EMBL/GenBank/DDBJ databases">
        <title>Genomes of endolithic fungi from Antarctica.</title>
        <authorList>
            <person name="Coleine C."/>
            <person name="Masonjones S."/>
            <person name="Stajich J.E."/>
        </authorList>
    </citation>
    <scope>NUCLEOTIDE SEQUENCE [LARGE SCALE GENOMIC DNA]</scope>
    <source>
        <strain evidence="2 3">CCFEE 6315</strain>
    </source>
</reference>
<dbReference type="OrthoDB" id="3907906at2759"/>
<dbReference type="Proteomes" id="UP000308549">
    <property type="component" value="Unassembled WGS sequence"/>
</dbReference>